<keyword evidence="7 10" id="KW-0067">ATP-binding</keyword>
<organism evidence="13 14">
    <name type="scientific">Sulfitobacter delicatus</name>
    <dbReference type="NCBI Taxonomy" id="218672"/>
    <lineage>
        <taxon>Bacteria</taxon>
        <taxon>Pseudomonadati</taxon>
        <taxon>Pseudomonadota</taxon>
        <taxon>Alphaproteobacteria</taxon>
        <taxon>Rhodobacterales</taxon>
        <taxon>Roseobacteraceae</taxon>
        <taxon>Sulfitobacter</taxon>
    </lineage>
</organism>
<evidence type="ECO:0000313" key="14">
    <source>
        <dbReference type="Proteomes" id="UP000199399"/>
    </source>
</evidence>
<feature type="domain" description="GHMP kinase C-terminal" evidence="12">
    <location>
        <begin position="225"/>
        <end position="276"/>
    </location>
</feature>
<dbReference type="EC" id="2.7.1.148" evidence="2 10"/>
<dbReference type="InterPro" id="IPR004424">
    <property type="entry name" value="IspE"/>
</dbReference>
<dbReference type="NCBIfam" id="TIGR00154">
    <property type="entry name" value="ispE"/>
    <property type="match status" value="1"/>
</dbReference>
<dbReference type="Gene3D" id="3.30.70.890">
    <property type="entry name" value="GHMP kinase, C-terminal domain"/>
    <property type="match status" value="1"/>
</dbReference>
<dbReference type="SUPFAM" id="SSF55060">
    <property type="entry name" value="GHMP Kinase, C-terminal domain"/>
    <property type="match status" value="1"/>
</dbReference>
<evidence type="ECO:0000256" key="4">
    <source>
        <dbReference type="ARBA" id="ARBA00022679"/>
    </source>
</evidence>
<dbReference type="GO" id="GO:0005524">
    <property type="term" value="F:ATP binding"/>
    <property type="evidence" value="ECO:0007669"/>
    <property type="project" value="UniProtKB-UniRule"/>
</dbReference>
<evidence type="ECO:0000256" key="1">
    <source>
        <dbReference type="ARBA" id="ARBA00009684"/>
    </source>
</evidence>
<comment type="pathway">
    <text evidence="10">Isoprenoid biosynthesis; isopentenyl diphosphate biosynthesis via DXP pathway; isopentenyl diphosphate from 1-deoxy-D-xylulose 5-phosphate: step 3/6.</text>
</comment>
<keyword evidence="4 10" id="KW-0808">Transferase</keyword>
<evidence type="ECO:0000256" key="10">
    <source>
        <dbReference type="HAMAP-Rule" id="MF_00061"/>
    </source>
</evidence>
<dbReference type="InterPro" id="IPR013750">
    <property type="entry name" value="GHMP_kinase_C_dom"/>
</dbReference>
<dbReference type="PANTHER" id="PTHR43527:SF2">
    <property type="entry name" value="4-DIPHOSPHOCYTIDYL-2-C-METHYL-D-ERYTHRITOL KINASE, CHLOROPLASTIC"/>
    <property type="match status" value="1"/>
</dbReference>
<evidence type="ECO:0000256" key="3">
    <source>
        <dbReference type="ARBA" id="ARBA00017473"/>
    </source>
</evidence>
<evidence type="ECO:0000256" key="5">
    <source>
        <dbReference type="ARBA" id="ARBA00022741"/>
    </source>
</evidence>
<dbReference type="GO" id="GO:0016114">
    <property type="term" value="P:terpenoid biosynthetic process"/>
    <property type="evidence" value="ECO:0007669"/>
    <property type="project" value="UniProtKB-UniRule"/>
</dbReference>
<keyword evidence="6 10" id="KW-0418">Kinase</keyword>
<feature type="active site" evidence="10">
    <location>
        <position position="144"/>
    </location>
</feature>
<protein>
    <recommendedName>
        <fullName evidence="3 10">4-diphosphocytidyl-2-C-methyl-D-erythritol kinase</fullName>
        <shortName evidence="10">CMK</shortName>
        <ecNumber evidence="2 10">2.7.1.148</ecNumber>
    </recommendedName>
    <alternativeName>
        <fullName evidence="9 10">4-(cytidine-5'-diphospho)-2-C-methyl-D-erythritol kinase</fullName>
    </alternativeName>
</protein>
<keyword evidence="8 10" id="KW-0414">Isoprene biosynthesis</keyword>
<gene>
    <name evidence="10" type="primary">ispE</name>
    <name evidence="13" type="ORF">SAMN04489759_109135</name>
</gene>
<evidence type="ECO:0000313" key="13">
    <source>
        <dbReference type="EMBL" id="SDG61559.1"/>
    </source>
</evidence>
<comment type="similarity">
    <text evidence="1 10">Belongs to the GHMP kinase family. IspE subfamily.</text>
</comment>
<dbReference type="PANTHER" id="PTHR43527">
    <property type="entry name" value="4-DIPHOSPHOCYTIDYL-2-C-METHYL-D-ERYTHRITOL KINASE, CHLOROPLASTIC"/>
    <property type="match status" value="1"/>
</dbReference>
<dbReference type="InterPro" id="IPR014721">
    <property type="entry name" value="Ribsml_uS5_D2-typ_fold_subgr"/>
</dbReference>
<evidence type="ECO:0000259" key="12">
    <source>
        <dbReference type="Pfam" id="PF08544"/>
    </source>
</evidence>
<dbReference type="Pfam" id="PF08544">
    <property type="entry name" value="GHMP_kinases_C"/>
    <property type="match status" value="1"/>
</dbReference>
<comment type="catalytic activity">
    <reaction evidence="10">
        <text>4-CDP-2-C-methyl-D-erythritol + ATP = 4-CDP-2-C-methyl-D-erythritol 2-phosphate + ADP + H(+)</text>
        <dbReference type="Rhea" id="RHEA:18437"/>
        <dbReference type="ChEBI" id="CHEBI:15378"/>
        <dbReference type="ChEBI" id="CHEBI:30616"/>
        <dbReference type="ChEBI" id="CHEBI:57823"/>
        <dbReference type="ChEBI" id="CHEBI:57919"/>
        <dbReference type="ChEBI" id="CHEBI:456216"/>
        <dbReference type="EC" id="2.7.1.148"/>
    </reaction>
</comment>
<dbReference type="Pfam" id="PF00288">
    <property type="entry name" value="GHMP_kinases_N"/>
    <property type="match status" value="1"/>
</dbReference>
<keyword evidence="5 10" id="KW-0547">Nucleotide-binding</keyword>
<dbReference type="PIRSF" id="PIRSF010376">
    <property type="entry name" value="IspE"/>
    <property type="match status" value="1"/>
</dbReference>
<comment type="function">
    <text evidence="10">Catalyzes the phosphorylation of the position 2 hydroxy group of 4-diphosphocytidyl-2C-methyl-D-erythritol.</text>
</comment>
<feature type="active site" evidence="10">
    <location>
        <position position="24"/>
    </location>
</feature>
<proteinExistence type="inferred from homology"/>
<keyword evidence="14" id="KW-1185">Reference proteome</keyword>
<evidence type="ECO:0000259" key="11">
    <source>
        <dbReference type="Pfam" id="PF00288"/>
    </source>
</evidence>
<evidence type="ECO:0000256" key="8">
    <source>
        <dbReference type="ARBA" id="ARBA00023229"/>
    </source>
</evidence>
<dbReference type="AlphaFoldDB" id="A0A1G7VQ60"/>
<sequence length="291" mass="29932">MSHADRTDLPSRPGAAGSRMAWAKINLTLHATGQRSDGYHLLDSLVVRAGIGDELRVAPSDRLSLTISGPGAAGVPTDARNLVLKAAALLDADQGRGAALHLVKNLPAAAGIGGGSADAAAALQLLAAHWDLVLPENSAQLGADVPVCLADGPQRMRGVGDLLTPLPALPACHLVLVNPRVDVPTPSVFAALDNKTQPAMPEVLPEFSALAEFVDFLRGQRNDLAAPAIARAPVIAVCLEALDDALLARMSGSGATCFGIYETTAQAEAARARIADAKPNWWVATGPVLGA</sequence>
<feature type="binding site" evidence="10">
    <location>
        <begin position="107"/>
        <end position="117"/>
    </location>
    <ligand>
        <name>ATP</name>
        <dbReference type="ChEBI" id="CHEBI:30616"/>
    </ligand>
</feature>
<feature type="domain" description="GHMP kinase N-terminal" evidence="11">
    <location>
        <begin position="81"/>
        <end position="144"/>
    </location>
</feature>
<dbReference type="GO" id="GO:0019288">
    <property type="term" value="P:isopentenyl diphosphate biosynthetic process, methylerythritol 4-phosphate pathway"/>
    <property type="evidence" value="ECO:0007669"/>
    <property type="project" value="UniProtKB-UniRule"/>
</dbReference>
<dbReference type="STRING" id="218672.SAMN04489759_109135"/>
<dbReference type="EMBL" id="FNBP01000009">
    <property type="protein sequence ID" value="SDG61559.1"/>
    <property type="molecule type" value="Genomic_DNA"/>
</dbReference>
<dbReference type="InterPro" id="IPR036554">
    <property type="entry name" value="GHMP_kinase_C_sf"/>
</dbReference>
<dbReference type="Proteomes" id="UP000199399">
    <property type="component" value="Unassembled WGS sequence"/>
</dbReference>
<dbReference type="HAMAP" id="MF_00061">
    <property type="entry name" value="IspE"/>
    <property type="match status" value="1"/>
</dbReference>
<name>A0A1G7VQ60_9RHOB</name>
<dbReference type="NCBIfam" id="NF011202">
    <property type="entry name" value="PRK14608.1"/>
    <property type="match status" value="1"/>
</dbReference>
<dbReference type="GO" id="GO:0050515">
    <property type="term" value="F:4-(cytidine 5'-diphospho)-2-C-methyl-D-erythritol kinase activity"/>
    <property type="evidence" value="ECO:0007669"/>
    <property type="project" value="UniProtKB-UniRule"/>
</dbReference>
<dbReference type="SUPFAM" id="SSF54211">
    <property type="entry name" value="Ribosomal protein S5 domain 2-like"/>
    <property type="match status" value="1"/>
</dbReference>
<dbReference type="RefSeq" id="WP_244153699.1">
    <property type="nucleotide sequence ID" value="NZ_FNBP01000009.1"/>
</dbReference>
<evidence type="ECO:0000256" key="6">
    <source>
        <dbReference type="ARBA" id="ARBA00022777"/>
    </source>
</evidence>
<evidence type="ECO:0000256" key="9">
    <source>
        <dbReference type="ARBA" id="ARBA00032554"/>
    </source>
</evidence>
<evidence type="ECO:0000256" key="7">
    <source>
        <dbReference type="ARBA" id="ARBA00022840"/>
    </source>
</evidence>
<dbReference type="Gene3D" id="3.30.230.10">
    <property type="match status" value="1"/>
</dbReference>
<accession>A0A1G7VQ60</accession>
<dbReference type="InterPro" id="IPR006204">
    <property type="entry name" value="GHMP_kinase_N_dom"/>
</dbReference>
<reference evidence="14" key="1">
    <citation type="submission" date="2016-10" db="EMBL/GenBank/DDBJ databases">
        <authorList>
            <person name="Varghese N."/>
            <person name="Submissions S."/>
        </authorList>
    </citation>
    <scope>NUCLEOTIDE SEQUENCE [LARGE SCALE GENOMIC DNA]</scope>
    <source>
        <strain evidence="14">DSM 16477</strain>
    </source>
</reference>
<dbReference type="UniPathway" id="UPA00056">
    <property type="reaction ID" value="UER00094"/>
</dbReference>
<evidence type="ECO:0000256" key="2">
    <source>
        <dbReference type="ARBA" id="ARBA00012052"/>
    </source>
</evidence>
<dbReference type="InterPro" id="IPR020568">
    <property type="entry name" value="Ribosomal_Su5_D2-typ_SF"/>
</dbReference>